<name>A0ABX7IJX0_9ACTO</name>
<feature type="domain" description="Asparagine synthetase" evidence="1">
    <location>
        <begin position="243"/>
        <end position="615"/>
    </location>
</feature>
<keyword evidence="3" id="KW-1185">Reference proteome</keyword>
<dbReference type="InterPro" id="IPR001962">
    <property type="entry name" value="Asn_synthase"/>
</dbReference>
<proteinExistence type="predicted"/>
<dbReference type="SUPFAM" id="SSF52402">
    <property type="entry name" value="Adenine nucleotide alpha hydrolases-like"/>
    <property type="match status" value="1"/>
</dbReference>
<organism evidence="2 3">
    <name type="scientific">Arcanobacterium phocisimile</name>
    <dbReference type="NCBI Taxonomy" id="1302235"/>
    <lineage>
        <taxon>Bacteria</taxon>
        <taxon>Bacillati</taxon>
        <taxon>Actinomycetota</taxon>
        <taxon>Actinomycetes</taxon>
        <taxon>Actinomycetales</taxon>
        <taxon>Actinomycetaceae</taxon>
        <taxon>Arcanobacterium</taxon>
    </lineage>
</organism>
<evidence type="ECO:0000259" key="1">
    <source>
        <dbReference type="Pfam" id="PF00733"/>
    </source>
</evidence>
<dbReference type="InterPro" id="IPR014729">
    <property type="entry name" value="Rossmann-like_a/b/a_fold"/>
</dbReference>
<gene>
    <name evidence="2" type="ORF">JTE88_03645</name>
</gene>
<dbReference type="EMBL" id="CP070228">
    <property type="protein sequence ID" value="QRV02829.1"/>
    <property type="molecule type" value="Genomic_DNA"/>
</dbReference>
<accession>A0ABX7IJX0</accession>
<dbReference type="Gene3D" id="3.40.50.620">
    <property type="entry name" value="HUPs"/>
    <property type="match status" value="1"/>
</dbReference>
<dbReference type="Pfam" id="PF00733">
    <property type="entry name" value="Asn_synthase"/>
    <property type="match status" value="1"/>
</dbReference>
<sequence>MASVSGRKELKYFPTRHLTKIDGERLMKLHIRENATVEVCLPQWQSCNKKNSTIYEIPYLEPGHYLSVVAGSDYCWYIFAQGQSTIADYALKCTRLSDLREHPDSQDATILYINSDGTWTAQADRFGFYPLYYMENDRTSRNRTKLWFDLQQAGAEIRQPSQEYCAIFLAGLNQTFPFDTHTMWQDLLCLPPGYKICGDVHGALHFERCTVSPEANVHISDLTEIFSHQVSERADFLRQLSPRISCDLSGGLDSSYTAVTMAQRTKYLQTVFLDNGIANISDADWARHIAKNIGSDHKTIDYVSNSNVLSQPESTISSQMKFGFDESFRYITLAPRLANMCESFGASLHLNGHGGDELVGPNSAMAWSYYRSPHSPYVQRFRNALGFAKANKFPISQFIKTIRSEGTLHEELATGIKILPEQYNVSDKYDSSWIPAVTLPPFCNDSLRPFLNQLSHDLATKFTEPYAPDRSQHRIAEDVIAHVRLLRALNMMDMPARCTFASLFLSPQVISQAMSLRIEDRFMARTIKPLLYRTWPQNLSSDVFRRHDKGEYSAATFDEFHSEKSRIRSLLGPSSILSDMGLLDNQLVTHTIDGFSADGFSLDALIRAASLESWLSER</sequence>
<dbReference type="RefSeq" id="WP_204425463.1">
    <property type="nucleotide sequence ID" value="NZ_CP070228.1"/>
</dbReference>
<evidence type="ECO:0000313" key="2">
    <source>
        <dbReference type="EMBL" id="QRV02829.1"/>
    </source>
</evidence>
<dbReference type="Proteomes" id="UP000602653">
    <property type="component" value="Chromosome"/>
</dbReference>
<protein>
    <recommendedName>
        <fullName evidence="1">Asparagine synthetase domain-containing protein</fullName>
    </recommendedName>
</protein>
<evidence type="ECO:0000313" key="3">
    <source>
        <dbReference type="Proteomes" id="UP000602653"/>
    </source>
</evidence>
<reference evidence="2 3" key="1">
    <citation type="submission" date="2021-02" db="EMBL/GenBank/DDBJ databases">
        <title>Complete Genome Sequence of Arcanobacterium phocisimile strain DSM 26142T from a harbour seal.</title>
        <authorList>
            <person name="Borowiak M."/>
            <person name="Alssahen M."/>
            <person name="Malorny B."/>
            <person name="Laemmler C."/>
            <person name="Siebert U."/>
            <person name="Ploetz M."/>
            <person name="Abdulmawjood A."/>
        </authorList>
    </citation>
    <scope>NUCLEOTIDE SEQUENCE [LARGE SCALE GENOMIC DNA]</scope>
    <source>
        <strain evidence="2 3">DSM 26142</strain>
    </source>
</reference>